<comment type="caution">
    <text evidence="1">The sequence shown here is derived from an EMBL/GenBank/DDBJ whole genome shotgun (WGS) entry which is preliminary data.</text>
</comment>
<reference evidence="1" key="1">
    <citation type="submission" date="2022-06" db="EMBL/GenBank/DDBJ databases">
        <title>Whole genome shotgun sequencing (WGS) of Rathayibacter sp. ZW T2_19, isolated from stored onions (Allium cepa).</title>
        <authorList>
            <person name="Stoll D.A."/>
            <person name="Huch M."/>
        </authorList>
    </citation>
    <scope>NUCLEOTIDE SEQUENCE</scope>
    <source>
        <strain evidence="1">ZW T2_19</strain>
    </source>
</reference>
<sequence length="96" mass="10640">MIRRWWSRSAAKEAWTAPHYELDPRVPPSADWPRRGIVGRIGSGAHAGELVFAYDDRVPGAEGGLIDELTRGVDVTWSVDEEADRGLWDSHDAGRG</sequence>
<dbReference type="EMBL" id="JAMRYM010000105">
    <property type="protein sequence ID" value="MCM6764056.1"/>
    <property type="molecule type" value="Genomic_DNA"/>
</dbReference>
<gene>
    <name evidence="1" type="ORF">NB037_16700</name>
</gene>
<dbReference type="RefSeq" id="WP_251947779.1">
    <property type="nucleotide sequence ID" value="NZ_JAMRYM010000105.1"/>
</dbReference>
<evidence type="ECO:0000313" key="2">
    <source>
        <dbReference type="Proteomes" id="UP001155240"/>
    </source>
</evidence>
<name>A0A9X2E469_9MICO</name>
<accession>A0A9X2E469</accession>
<dbReference type="Proteomes" id="UP001155240">
    <property type="component" value="Unassembled WGS sequence"/>
</dbReference>
<evidence type="ECO:0000313" key="1">
    <source>
        <dbReference type="EMBL" id="MCM6764056.1"/>
    </source>
</evidence>
<keyword evidence="2" id="KW-1185">Reference proteome</keyword>
<protein>
    <submittedName>
        <fullName evidence="1">Uncharacterized protein</fullName>
    </submittedName>
</protein>
<organism evidence="1 2">
    <name type="scientific">Rathayibacter rubneri</name>
    <dbReference type="NCBI Taxonomy" id="2950106"/>
    <lineage>
        <taxon>Bacteria</taxon>
        <taxon>Bacillati</taxon>
        <taxon>Actinomycetota</taxon>
        <taxon>Actinomycetes</taxon>
        <taxon>Micrococcales</taxon>
        <taxon>Microbacteriaceae</taxon>
        <taxon>Rathayibacter</taxon>
    </lineage>
</organism>
<dbReference type="AlphaFoldDB" id="A0A9X2E469"/>
<proteinExistence type="predicted"/>